<dbReference type="CDD" id="cd06563">
    <property type="entry name" value="GH20_chitobiase-like"/>
    <property type="match status" value="1"/>
</dbReference>
<dbReference type="InterPro" id="IPR017853">
    <property type="entry name" value="GH"/>
</dbReference>
<dbReference type="SMART" id="SM00758">
    <property type="entry name" value="PA14"/>
    <property type="match status" value="1"/>
</dbReference>
<dbReference type="Pfam" id="PF00728">
    <property type="entry name" value="Glyco_hydro_20"/>
    <property type="match status" value="1"/>
</dbReference>
<dbReference type="SUPFAM" id="SSF56988">
    <property type="entry name" value="Anthrax protective antigen"/>
    <property type="match status" value="1"/>
</dbReference>
<evidence type="ECO:0000259" key="7">
    <source>
        <dbReference type="PROSITE" id="PS51820"/>
    </source>
</evidence>
<dbReference type="Pfam" id="PF07691">
    <property type="entry name" value="PA14"/>
    <property type="match status" value="1"/>
</dbReference>
<sequence>MKKSISAAMLALLLASAVSVNAQNADITKPLDMNPYAGIIPAPVSVKKTPGEFILSQETVIQADSPSNKAVQFFSKFLADNMAYNKQVGLRNARVSTTSIYLTSTNTEGLPAEGYRLTITPQQVTVAGKGAGLFYGIQTLMQLMPLERSATAKLPAVTIEDYPRFGYRGLMLDVCRHFYSVEFVKRYIDLMAAYKLNTFHWHLTDDQGWRIEIKKYPRLTTVGSRRAQSVIGNFKDRTPLQYDGVPVSGFYTQDQIRDVIKYAADRYITIVPEIEMPGHALAALTAYPELSCDPSQTYTVAEKWGVFNNIFCPSEKTFGFLQDVLTEVIDLFPSKYIHIGGDEAPKEVWKKTKFCQDLIKRLKLKDEHGLQSYFIQRMEKFVNSKGRSIIGWDEILEGGLAPNATVMSWRGEEGGIEAAKQHHDVIMTPSSQALYFDHAQGKINQEPVGIGGSAPIQKTYAYNPTPAALTPDQQKYIKGVQANLWTEYITTENKVEYMIMPRLMALSEVAWTPMANKNYKDFSETRLPEHLAWLDKNGYNYRVPPAIGNTDTVMIASTMTVNLKSPVKGAKIYYTIDGYTPRETELLYTAPMTYPVPLNEYRDLKTIVVTPSGKRSVITAAKVINKAPLPAVQYTGNTPGLKYQASAGTYVNTTQINPAAVIDTGIAKSFSTALSAFKKAFNKYGVVFNGYFKADVDGNYSFSTASSNGSVLLIDDVPIVDNDGRTGPVEQQGAIPLQKGYHKITIKYVDANSSGSGLRVYMTIPGKPKGEVSPDMMFN</sequence>
<keyword evidence="6" id="KW-0732">Signal</keyword>
<evidence type="ECO:0000313" key="8">
    <source>
        <dbReference type="EMBL" id="MFD0767236.1"/>
    </source>
</evidence>
<comment type="caution">
    <text evidence="8">The sequence shown here is derived from an EMBL/GenBank/DDBJ whole genome shotgun (WGS) entry which is preliminary data.</text>
</comment>
<organism evidence="8 9">
    <name type="scientific">Mucilaginibacter lutimaris</name>
    <dbReference type="NCBI Taxonomy" id="931629"/>
    <lineage>
        <taxon>Bacteria</taxon>
        <taxon>Pseudomonadati</taxon>
        <taxon>Bacteroidota</taxon>
        <taxon>Sphingobacteriia</taxon>
        <taxon>Sphingobacteriales</taxon>
        <taxon>Sphingobacteriaceae</taxon>
        <taxon>Mucilaginibacter</taxon>
    </lineage>
</organism>
<evidence type="ECO:0000256" key="2">
    <source>
        <dbReference type="ARBA" id="ARBA00006285"/>
    </source>
</evidence>
<dbReference type="Gene3D" id="3.20.20.80">
    <property type="entry name" value="Glycosidases"/>
    <property type="match status" value="1"/>
</dbReference>
<name>A0ABW2ZM88_9SPHI</name>
<keyword evidence="4" id="KW-0378">Hydrolase</keyword>
<comment type="catalytic activity">
    <reaction evidence="1">
        <text>Hydrolysis of terminal non-reducing N-acetyl-D-hexosamine residues in N-acetyl-beta-D-hexosaminides.</text>
        <dbReference type="EC" id="3.2.1.52"/>
    </reaction>
</comment>
<evidence type="ECO:0000256" key="5">
    <source>
        <dbReference type="ARBA" id="ARBA00023295"/>
    </source>
</evidence>
<dbReference type="InterPro" id="IPR011658">
    <property type="entry name" value="PA14_dom"/>
</dbReference>
<comment type="similarity">
    <text evidence="2">Belongs to the glycosyl hydrolase 20 family.</text>
</comment>
<evidence type="ECO:0000313" key="9">
    <source>
        <dbReference type="Proteomes" id="UP001597073"/>
    </source>
</evidence>
<dbReference type="Gene3D" id="3.30.379.10">
    <property type="entry name" value="Chitobiase/beta-hexosaminidase domain 2-like"/>
    <property type="match status" value="1"/>
</dbReference>
<dbReference type="PROSITE" id="PS51820">
    <property type="entry name" value="PA14"/>
    <property type="match status" value="1"/>
</dbReference>
<dbReference type="InterPro" id="IPR059177">
    <property type="entry name" value="GH29D-like_dom"/>
</dbReference>
<feature type="domain" description="PA14" evidence="7">
    <location>
        <begin position="636"/>
        <end position="776"/>
    </location>
</feature>
<accession>A0ABW2ZM88</accession>
<feature type="chain" id="PRO_5045732617" description="beta-N-acetylhexosaminidase" evidence="6">
    <location>
        <begin position="23"/>
        <end position="779"/>
    </location>
</feature>
<dbReference type="InterPro" id="IPR029018">
    <property type="entry name" value="Hex-like_dom2"/>
</dbReference>
<protein>
    <recommendedName>
        <fullName evidence="3">beta-N-acetylhexosaminidase</fullName>
        <ecNumber evidence="3">3.2.1.52</ecNumber>
    </recommendedName>
</protein>
<dbReference type="PANTHER" id="PTHR22600">
    <property type="entry name" value="BETA-HEXOSAMINIDASE"/>
    <property type="match status" value="1"/>
</dbReference>
<dbReference type="PRINTS" id="PR00738">
    <property type="entry name" value="GLHYDRLASE20"/>
</dbReference>
<evidence type="ECO:0000256" key="4">
    <source>
        <dbReference type="ARBA" id="ARBA00022801"/>
    </source>
</evidence>
<reference evidence="9" key="1">
    <citation type="journal article" date="2019" name="Int. J. Syst. Evol. Microbiol.">
        <title>The Global Catalogue of Microorganisms (GCM) 10K type strain sequencing project: providing services to taxonomists for standard genome sequencing and annotation.</title>
        <authorList>
            <consortium name="The Broad Institute Genomics Platform"/>
            <consortium name="The Broad Institute Genome Sequencing Center for Infectious Disease"/>
            <person name="Wu L."/>
            <person name="Ma J."/>
        </authorList>
    </citation>
    <scope>NUCLEOTIDE SEQUENCE [LARGE SCALE GENOMIC DNA]</scope>
    <source>
        <strain evidence="9">CCUG 60742</strain>
    </source>
</reference>
<keyword evidence="9" id="KW-1185">Reference proteome</keyword>
<feature type="signal peptide" evidence="6">
    <location>
        <begin position="1"/>
        <end position="22"/>
    </location>
</feature>
<dbReference type="EC" id="3.2.1.52" evidence="3"/>
<evidence type="ECO:0000256" key="6">
    <source>
        <dbReference type="SAM" id="SignalP"/>
    </source>
</evidence>
<dbReference type="InterPro" id="IPR015883">
    <property type="entry name" value="Glyco_hydro_20_cat"/>
</dbReference>
<dbReference type="Proteomes" id="UP001597073">
    <property type="component" value="Unassembled WGS sequence"/>
</dbReference>
<dbReference type="RefSeq" id="WP_377145830.1">
    <property type="nucleotide sequence ID" value="NZ_JBHTIA010000026.1"/>
</dbReference>
<evidence type="ECO:0000256" key="3">
    <source>
        <dbReference type="ARBA" id="ARBA00012663"/>
    </source>
</evidence>
<proteinExistence type="inferred from homology"/>
<dbReference type="SUPFAM" id="SSF55545">
    <property type="entry name" value="beta-N-acetylhexosaminidase-like domain"/>
    <property type="match status" value="1"/>
</dbReference>
<dbReference type="InterPro" id="IPR025705">
    <property type="entry name" value="Beta_hexosaminidase_sua/sub"/>
</dbReference>
<dbReference type="PANTHER" id="PTHR22600:SF57">
    <property type="entry name" value="BETA-N-ACETYLHEXOSAMINIDASE"/>
    <property type="match status" value="1"/>
</dbReference>
<dbReference type="InterPro" id="IPR015882">
    <property type="entry name" value="HEX_bac_N"/>
</dbReference>
<dbReference type="EMBL" id="JBHTIA010000026">
    <property type="protein sequence ID" value="MFD0767236.1"/>
    <property type="molecule type" value="Genomic_DNA"/>
</dbReference>
<dbReference type="Pfam" id="PF13290">
    <property type="entry name" value="CHB_HEX_C_1"/>
    <property type="match status" value="1"/>
</dbReference>
<dbReference type="InterPro" id="IPR037524">
    <property type="entry name" value="PA14/GLEYA"/>
</dbReference>
<gene>
    <name evidence="8" type="ORF">ACFQZI_20440</name>
</gene>
<dbReference type="Pfam" id="PF02838">
    <property type="entry name" value="Glyco_hydro_20b"/>
    <property type="match status" value="1"/>
</dbReference>
<evidence type="ECO:0000256" key="1">
    <source>
        <dbReference type="ARBA" id="ARBA00001231"/>
    </source>
</evidence>
<dbReference type="SUPFAM" id="SSF51445">
    <property type="entry name" value="(Trans)glycosidases"/>
    <property type="match status" value="1"/>
</dbReference>
<keyword evidence="5" id="KW-0326">Glycosidase</keyword>
<dbReference type="Gene3D" id="3.90.182.10">
    <property type="entry name" value="Toxin - Anthrax Protective Antigen,domain 1"/>
    <property type="match status" value="1"/>
</dbReference>